<keyword evidence="2 8" id="KW-0813">Transport</keyword>
<evidence type="ECO:0000256" key="3">
    <source>
        <dbReference type="ARBA" id="ARBA00022475"/>
    </source>
</evidence>
<evidence type="ECO:0000256" key="4">
    <source>
        <dbReference type="ARBA" id="ARBA00022692"/>
    </source>
</evidence>
<dbReference type="eggNOG" id="COG0765">
    <property type="taxonomic scope" value="Bacteria"/>
</dbReference>
<keyword evidence="5" id="KW-0029">Amino-acid transport</keyword>
<protein>
    <submittedName>
        <fullName evidence="10">ABC polar amino acid family protein transporter, inner membrane subunit</fullName>
    </submittedName>
</protein>
<evidence type="ECO:0000256" key="1">
    <source>
        <dbReference type="ARBA" id="ARBA00004651"/>
    </source>
</evidence>
<dbReference type="Gene3D" id="1.10.3720.10">
    <property type="entry name" value="MetI-like"/>
    <property type="match status" value="1"/>
</dbReference>
<feature type="transmembrane region" description="Helical" evidence="8">
    <location>
        <begin position="265"/>
        <end position="285"/>
    </location>
</feature>
<keyword evidence="7 8" id="KW-0472">Membrane</keyword>
<evidence type="ECO:0000256" key="5">
    <source>
        <dbReference type="ARBA" id="ARBA00022970"/>
    </source>
</evidence>
<dbReference type="PaxDb" id="246196-MSMEI_0173"/>
<keyword evidence="4 8" id="KW-0812">Transmembrane</keyword>
<dbReference type="AlphaFoldDB" id="A0QNV5"/>
<dbReference type="KEGG" id="msm:MSMEG_0177"/>
<feature type="transmembrane region" description="Helical" evidence="8">
    <location>
        <begin position="120"/>
        <end position="142"/>
    </location>
</feature>
<keyword evidence="11" id="KW-1185">Reference proteome</keyword>
<dbReference type="GO" id="GO:0043190">
    <property type="term" value="C:ATP-binding cassette (ABC) transporter complex"/>
    <property type="evidence" value="ECO:0007669"/>
    <property type="project" value="InterPro"/>
</dbReference>
<dbReference type="GO" id="GO:0022857">
    <property type="term" value="F:transmembrane transporter activity"/>
    <property type="evidence" value="ECO:0007669"/>
    <property type="project" value="InterPro"/>
</dbReference>
<dbReference type="FunFam" id="1.10.3720.10:FF:000006">
    <property type="entry name" value="Glutamate/aspartate ABC transporter, permease protein GltK"/>
    <property type="match status" value="1"/>
</dbReference>
<evidence type="ECO:0000256" key="2">
    <source>
        <dbReference type="ARBA" id="ARBA00022448"/>
    </source>
</evidence>
<feature type="transmembrane region" description="Helical" evidence="8">
    <location>
        <begin position="162"/>
        <end position="183"/>
    </location>
</feature>
<feature type="domain" description="ABC transmembrane type-1" evidence="9">
    <location>
        <begin position="84"/>
        <end position="286"/>
    </location>
</feature>
<dbReference type="PROSITE" id="PS50928">
    <property type="entry name" value="ABC_TM1"/>
    <property type="match status" value="1"/>
</dbReference>
<evidence type="ECO:0000313" key="10">
    <source>
        <dbReference type="EMBL" id="ABK75561.1"/>
    </source>
</evidence>
<keyword evidence="6 8" id="KW-1133">Transmembrane helix</keyword>
<sequence length="323" mass="34756">MGHAGELDLHRCIVTGAMTATETCETQSPGVARVVRQRHLGRWLSGGVMVVLVALALRSVATNDRFGWPLVAGYLFDPQILEGVRLTLVLTFVCMAIGIVLGTVLAVMRLSANPVAQALAFAYVGFFRGTPVLVQLIFWFNFAALYPHLSFGIPGVDIDANALISPVLAGVLGLGLHEAAYMAEIIRGGIGSIDVGQIEAARALGLRKNQVLRRIVLPQAMRVIVPPTGNEVVGMLKTSSLVSVLAVGELLYSAQLIYASNYQTIPLLIVASLWYLVLTAVLSAGQMRLERHFARGSVEIRTAAAEWVRGWLGLGHLARRGVR</sequence>
<feature type="transmembrane region" description="Helical" evidence="8">
    <location>
        <begin position="241"/>
        <end position="259"/>
    </location>
</feature>
<dbReference type="EMBL" id="CP000480">
    <property type="protein sequence ID" value="ABK75561.1"/>
    <property type="molecule type" value="Genomic_DNA"/>
</dbReference>
<dbReference type="InterPro" id="IPR010065">
    <property type="entry name" value="AA_ABC_transptr_permease_3TM"/>
</dbReference>
<evidence type="ECO:0000256" key="7">
    <source>
        <dbReference type="ARBA" id="ARBA00023136"/>
    </source>
</evidence>
<evidence type="ECO:0000256" key="6">
    <source>
        <dbReference type="ARBA" id="ARBA00022989"/>
    </source>
</evidence>
<dbReference type="PANTHER" id="PTHR30614:SF0">
    <property type="entry name" value="L-CYSTINE TRANSPORT SYSTEM PERMEASE PROTEIN TCYL"/>
    <property type="match status" value="1"/>
</dbReference>
<evidence type="ECO:0000256" key="8">
    <source>
        <dbReference type="RuleBase" id="RU363032"/>
    </source>
</evidence>
<dbReference type="CDD" id="cd06261">
    <property type="entry name" value="TM_PBP2"/>
    <property type="match status" value="1"/>
</dbReference>
<evidence type="ECO:0000259" key="9">
    <source>
        <dbReference type="PROSITE" id="PS50928"/>
    </source>
</evidence>
<proteinExistence type="inferred from homology"/>
<dbReference type="OrthoDB" id="92598at2"/>
<comment type="subcellular location">
    <subcellularLocation>
        <location evidence="1 8">Cell membrane</location>
        <topology evidence="1 8">Multi-pass membrane protein</topology>
    </subcellularLocation>
</comment>
<dbReference type="STRING" id="246196.MSMEG_0177"/>
<feature type="transmembrane region" description="Helical" evidence="8">
    <location>
        <begin position="43"/>
        <end position="61"/>
    </location>
</feature>
<organism evidence="10 11">
    <name type="scientific">Mycolicibacterium smegmatis (strain ATCC 700084 / mc(2)155)</name>
    <name type="common">Mycobacterium smegmatis</name>
    <dbReference type="NCBI Taxonomy" id="246196"/>
    <lineage>
        <taxon>Bacteria</taxon>
        <taxon>Bacillati</taxon>
        <taxon>Actinomycetota</taxon>
        <taxon>Actinomycetes</taxon>
        <taxon>Mycobacteriales</taxon>
        <taxon>Mycobacteriaceae</taxon>
        <taxon>Mycolicibacterium</taxon>
    </lineage>
</organism>
<dbReference type="Proteomes" id="UP000000757">
    <property type="component" value="Chromosome"/>
</dbReference>
<accession>A0QNV5</accession>
<dbReference type="PANTHER" id="PTHR30614">
    <property type="entry name" value="MEMBRANE COMPONENT OF AMINO ACID ABC TRANSPORTER"/>
    <property type="match status" value="1"/>
</dbReference>
<dbReference type="Pfam" id="PF00528">
    <property type="entry name" value="BPD_transp_1"/>
    <property type="match status" value="1"/>
</dbReference>
<reference evidence="10 11" key="1">
    <citation type="submission" date="2006-10" db="EMBL/GenBank/DDBJ databases">
        <authorList>
            <person name="Fleischmann R.D."/>
            <person name="Dodson R.J."/>
            <person name="Haft D.H."/>
            <person name="Merkel J.S."/>
            <person name="Nelson W.C."/>
            <person name="Fraser C.M."/>
        </authorList>
    </citation>
    <scope>NUCLEOTIDE SEQUENCE [LARGE SCALE GENOMIC DNA]</scope>
    <source>
        <strain evidence="11">ATCC 700084 / mc(2)155</strain>
    </source>
</reference>
<dbReference type="NCBIfam" id="TIGR01726">
    <property type="entry name" value="HEQRo_perm_3TM"/>
    <property type="match status" value="1"/>
</dbReference>
<name>A0QNV5_MYCS2</name>
<dbReference type="GO" id="GO:0006865">
    <property type="term" value="P:amino acid transport"/>
    <property type="evidence" value="ECO:0007669"/>
    <property type="project" value="UniProtKB-KW"/>
</dbReference>
<dbReference type="InterPro" id="IPR000515">
    <property type="entry name" value="MetI-like"/>
</dbReference>
<dbReference type="InterPro" id="IPR043429">
    <property type="entry name" value="ArtM/GltK/GlnP/TcyL/YhdX-like"/>
</dbReference>
<dbReference type="PATRIC" id="fig|246196.19.peg.173"/>
<evidence type="ECO:0000313" key="11">
    <source>
        <dbReference type="Proteomes" id="UP000000757"/>
    </source>
</evidence>
<comment type="similarity">
    <text evidence="8">Belongs to the binding-protein-dependent transport system permease family.</text>
</comment>
<dbReference type="SUPFAM" id="SSF161098">
    <property type="entry name" value="MetI-like"/>
    <property type="match status" value="1"/>
</dbReference>
<dbReference type="InterPro" id="IPR035906">
    <property type="entry name" value="MetI-like_sf"/>
</dbReference>
<keyword evidence="3" id="KW-1003">Cell membrane</keyword>
<feature type="transmembrane region" description="Helical" evidence="8">
    <location>
        <begin position="86"/>
        <end position="108"/>
    </location>
</feature>
<gene>
    <name evidence="10" type="ordered locus">MSMEG_0177</name>
</gene>